<dbReference type="RefSeq" id="WP_128626543.1">
    <property type="nucleotide sequence ID" value="NZ_RKST01000007.1"/>
</dbReference>
<keyword evidence="5 7" id="KW-1133">Transmembrane helix</keyword>
<feature type="transmembrane region" description="Helical" evidence="7">
    <location>
        <begin position="99"/>
        <end position="122"/>
    </location>
</feature>
<keyword evidence="3" id="KW-1003">Cell membrane</keyword>
<dbReference type="PROSITE" id="PS51257">
    <property type="entry name" value="PROKAR_LIPOPROTEIN"/>
    <property type="match status" value="1"/>
</dbReference>
<keyword evidence="2 7" id="KW-0813">Transport</keyword>
<dbReference type="Proteomes" id="UP000281647">
    <property type="component" value="Unassembled WGS sequence"/>
</dbReference>
<keyword evidence="10" id="KW-1185">Reference proteome</keyword>
<evidence type="ECO:0000256" key="3">
    <source>
        <dbReference type="ARBA" id="ARBA00022475"/>
    </source>
</evidence>
<reference evidence="9 10" key="1">
    <citation type="submission" date="2018-11" db="EMBL/GenBank/DDBJ databases">
        <title>Pseudaminobacter arsenicus sp. nov., an arsenic-resistant bacterium isolated from arsenic-rich aquifers.</title>
        <authorList>
            <person name="Mu Y."/>
        </authorList>
    </citation>
    <scope>NUCLEOTIDE SEQUENCE [LARGE SCALE GENOMIC DNA]</scope>
    <source>
        <strain evidence="9 10">CB3</strain>
    </source>
</reference>
<name>A0A432V7W2_9HYPH</name>
<evidence type="ECO:0000313" key="9">
    <source>
        <dbReference type="EMBL" id="RUM98163.1"/>
    </source>
</evidence>
<dbReference type="PROSITE" id="PS50928">
    <property type="entry name" value="ABC_TM1"/>
    <property type="match status" value="1"/>
</dbReference>
<proteinExistence type="inferred from homology"/>
<evidence type="ECO:0000256" key="2">
    <source>
        <dbReference type="ARBA" id="ARBA00022448"/>
    </source>
</evidence>
<dbReference type="CDD" id="cd06261">
    <property type="entry name" value="TM_PBP2"/>
    <property type="match status" value="1"/>
</dbReference>
<gene>
    <name evidence="9" type="ORF">EET67_08635</name>
</gene>
<dbReference type="InterPro" id="IPR035906">
    <property type="entry name" value="MetI-like_sf"/>
</dbReference>
<dbReference type="InterPro" id="IPR045621">
    <property type="entry name" value="BPD_transp_1_N"/>
</dbReference>
<dbReference type="PANTHER" id="PTHR43163">
    <property type="entry name" value="DIPEPTIDE TRANSPORT SYSTEM PERMEASE PROTEIN DPPB-RELATED"/>
    <property type="match status" value="1"/>
</dbReference>
<evidence type="ECO:0000256" key="7">
    <source>
        <dbReference type="RuleBase" id="RU363032"/>
    </source>
</evidence>
<dbReference type="SUPFAM" id="SSF161098">
    <property type="entry name" value="MetI-like"/>
    <property type="match status" value="1"/>
</dbReference>
<evidence type="ECO:0000256" key="4">
    <source>
        <dbReference type="ARBA" id="ARBA00022692"/>
    </source>
</evidence>
<evidence type="ECO:0000256" key="1">
    <source>
        <dbReference type="ARBA" id="ARBA00004651"/>
    </source>
</evidence>
<evidence type="ECO:0000256" key="6">
    <source>
        <dbReference type="ARBA" id="ARBA00023136"/>
    </source>
</evidence>
<feature type="domain" description="ABC transmembrane type-1" evidence="8">
    <location>
        <begin position="95"/>
        <end position="300"/>
    </location>
</feature>
<keyword evidence="4 7" id="KW-0812">Transmembrane</keyword>
<evidence type="ECO:0000313" key="10">
    <source>
        <dbReference type="Proteomes" id="UP000281647"/>
    </source>
</evidence>
<dbReference type="Pfam" id="PF00528">
    <property type="entry name" value="BPD_transp_1"/>
    <property type="match status" value="1"/>
</dbReference>
<dbReference type="PANTHER" id="PTHR43163:SF3">
    <property type="entry name" value="PEPTIDE ABC TRANSPORTER PERMEASE PROTEIN"/>
    <property type="match status" value="1"/>
</dbReference>
<feature type="transmembrane region" description="Helical" evidence="7">
    <location>
        <begin position="232"/>
        <end position="261"/>
    </location>
</feature>
<accession>A0A432V7W2</accession>
<dbReference type="GO" id="GO:0055085">
    <property type="term" value="P:transmembrane transport"/>
    <property type="evidence" value="ECO:0007669"/>
    <property type="project" value="InterPro"/>
</dbReference>
<dbReference type="InterPro" id="IPR000515">
    <property type="entry name" value="MetI-like"/>
</dbReference>
<feature type="transmembrane region" description="Helical" evidence="7">
    <location>
        <begin position="134"/>
        <end position="157"/>
    </location>
</feature>
<keyword evidence="6 7" id="KW-0472">Membrane</keyword>
<dbReference type="Gene3D" id="1.10.3720.10">
    <property type="entry name" value="MetI-like"/>
    <property type="match status" value="1"/>
</dbReference>
<feature type="transmembrane region" description="Helical" evidence="7">
    <location>
        <begin position="281"/>
        <end position="304"/>
    </location>
</feature>
<organism evidence="9 10">
    <name type="scientific">Borborobacter arsenicus</name>
    <dbReference type="NCBI Taxonomy" id="1851146"/>
    <lineage>
        <taxon>Bacteria</taxon>
        <taxon>Pseudomonadati</taxon>
        <taxon>Pseudomonadota</taxon>
        <taxon>Alphaproteobacteria</taxon>
        <taxon>Hyphomicrobiales</taxon>
        <taxon>Phyllobacteriaceae</taxon>
        <taxon>Borborobacter</taxon>
    </lineage>
</organism>
<evidence type="ECO:0000256" key="5">
    <source>
        <dbReference type="ARBA" id="ARBA00022989"/>
    </source>
</evidence>
<comment type="similarity">
    <text evidence="7">Belongs to the binding-protein-dependent transport system permease family.</text>
</comment>
<dbReference type="EMBL" id="RKST01000007">
    <property type="protein sequence ID" value="RUM98163.1"/>
    <property type="molecule type" value="Genomic_DNA"/>
</dbReference>
<sequence>MIRFLVQRLLLAVLVLWLVSLLVFIGCEILPGDVAQLALGQFATPENVAALRIEMGLGQPAPQRYLNWLLGMLQGDWGQSITTRTPVVTMLAERAANTALLAGITTLIAVPLSIGLGLVMSLGTGGRLDRAGSVVILGLSATPEFLIATLAVLLLAVKLHWFPAVAYLTPGAGAWETAQALFLPVATLVIVVTAQIARMTRAIIGNLLDQPFAEMAMLKGVPRYRIVGQHALIMAVGPLANIVALNVAYLVSGVVVVETIFAYPGLARLMTDAVQARDMPVVQACAMLFSTVYVVLILLADALANAFDPRLSSARAEGKSS</sequence>
<protein>
    <submittedName>
        <fullName evidence="9">ABC transporter permease</fullName>
    </submittedName>
</protein>
<evidence type="ECO:0000259" key="8">
    <source>
        <dbReference type="PROSITE" id="PS50928"/>
    </source>
</evidence>
<comment type="subcellular location">
    <subcellularLocation>
        <location evidence="1 7">Cell membrane</location>
        <topology evidence="1 7">Multi-pass membrane protein</topology>
    </subcellularLocation>
</comment>
<dbReference type="AlphaFoldDB" id="A0A432V7W2"/>
<dbReference type="OrthoDB" id="9805855at2"/>
<dbReference type="Pfam" id="PF19300">
    <property type="entry name" value="BPD_transp_1_N"/>
    <property type="match status" value="1"/>
</dbReference>
<feature type="transmembrane region" description="Helical" evidence="7">
    <location>
        <begin position="177"/>
        <end position="197"/>
    </location>
</feature>
<comment type="caution">
    <text evidence="9">The sequence shown here is derived from an EMBL/GenBank/DDBJ whole genome shotgun (WGS) entry which is preliminary data.</text>
</comment>
<dbReference type="GO" id="GO:0005886">
    <property type="term" value="C:plasma membrane"/>
    <property type="evidence" value="ECO:0007669"/>
    <property type="project" value="UniProtKB-SubCell"/>
</dbReference>